<dbReference type="KEGG" id="clup:CLUP02_13402"/>
<gene>
    <name evidence="2" type="ORF">CLUP02_13402</name>
</gene>
<dbReference type="Proteomes" id="UP000830671">
    <property type="component" value="Chromosome 7"/>
</dbReference>
<dbReference type="RefSeq" id="XP_049149487.1">
    <property type="nucleotide sequence ID" value="XM_049292341.1"/>
</dbReference>
<name>A0A9Q8T482_9PEZI</name>
<dbReference type="GeneID" id="73347351"/>
<proteinExistence type="predicted"/>
<evidence type="ECO:0000313" key="3">
    <source>
        <dbReference type="Proteomes" id="UP000830671"/>
    </source>
</evidence>
<keyword evidence="3" id="KW-1185">Reference proteome</keyword>
<protein>
    <submittedName>
        <fullName evidence="2">Uncharacterized protein</fullName>
    </submittedName>
</protein>
<evidence type="ECO:0000313" key="2">
    <source>
        <dbReference type="EMBL" id="UQC87881.1"/>
    </source>
</evidence>
<feature type="compositionally biased region" description="Polar residues" evidence="1">
    <location>
        <begin position="178"/>
        <end position="194"/>
    </location>
</feature>
<feature type="region of interest" description="Disordered" evidence="1">
    <location>
        <begin position="129"/>
        <end position="155"/>
    </location>
</feature>
<accession>A0A9Q8T482</accession>
<reference evidence="2" key="1">
    <citation type="journal article" date="2021" name="Mol. Plant Microbe Interact.">
        <title>Complete Genome Sequence of the Plant-Pathogenic Fungus Colletotrichum lupini.</title>
        <authorList>
            <person name="Baroncelli R."/>
            <person name="Pensec F."/>
            <person name="Da Lio D."/>
            <person name="Boufleur T."/>
            <person name="Vicente I."/>
            <person name="Sarrocco S."/>
            <person name="Picot A."/>
            <person name="Baraldi E."/>
            <person name="Sukno S."/>
            <person name="Thon M."/>
            <person name="Le Floch G."/>
        </authorList>
    </citation>
    <scope>NUCLEOTIDE SEQUENCE</scope>
    <source>
        <strain evidence="2">IMI 504893</strain>
    </source>
</reference>
<evidence type="ECO:0000256" key="1">
    <source>
        <dbReference type="SAM" id="MobiDB-lite"/>
    </source>
</evidence>
<dbReference type="AlphaFoldDB" id="A0A9Q8T482"/>
<organism evidence="2 3">
    <name type="scientific">Colletotrichum lupini</name>
    <dbReference type="NCBI Taxonomy" id="145971"/>
    <lineage>
        <taxon>Eukaryota</taxon>
        <taxon>Fungi</taxon>
        <taxon>Dikarya</taxon>
        <taxon>Ascomycota</taxon>
        <taxon>Pezizomycotina</taxon>
        <taxon>Sordariomycetes</taxon>
        <taxon>Hypocreomycetidae</taxon>
        <taxon>Glomerellales</taxon>
        <taxon>Glomerellaceae</taxon>
        <taxon>Colletotrichum</taxon>
        <taxon>Colletotrichum acutatum species complex</taxon>
    </lineage>
</organism>
<dbReference type="EMBL" id="CP019479">
    <property type="protein sequence ID" value="UQC87881.1"/>
    <property type="molecule type" value="Genomic_DNA"/>
</dbReference>
<feature type="compositionally biased region" description="Basic and acidic residues" evidence="1">
    <location>
        <begin position="134"/>
        <end position="155"/>
    </location>
</feature>
<feature type="region of interest" description="Disordered" evidence="1">
    <location>
        <begin position="170"/>
        <end position="194"/>
    </location>
</feature>
<sequence>MRVLVTYLITLDDVVDLYGIGNYCLFSGCTSTKKIVPGSAQRCNYPPVSFEDDSDDETKHDIEIICIHLSNRVPRKGLNQASHTKTLTAGTVTQFLFFISSRNANFSLMKIFHVNELITGRNVICPDADTNSETSREHPLSLHESIPRKDNPRLNHKRVILDEKLTNLPDIAPASEAKGQNQQDKITNPNKNST</sequence>
<dbReference type="PROSITE" id="PS51257">
    <property type="entry name" value="PROKAR_LIPOPROTEIN"/>
    <property type="match status" value="1"/>
</dbReference>